<dbReference type="Gene3D" id="1.10.10.10">
    <property type="entry name" value="Winged helix-like DNA-binding domain superfamily/Winged helix DNA-binding domain"/>
    <property type="match status" value="1"/>
</dbReference>
<dbReference type="InterPro" id="IPR014710">
    <property type="entry name" value="RmlC-like_jellyroll"/>
</dbReference>
<dbReference type="InterPro" id="IPR000595">
    <property type="entry name" value="cNMP-bd_dom"/>
</dbReference>
<keyword evidence="1" id="KW-0805">Transcription regulation</keyword>
<feature type="domain" description="Cyclic nucleotide-binding" evidence="4">
    <location>
        <begin position="20"/>
        <end position="141"/>
    </location>
</feature>
<protein>
    <submittedName>
        <fullName evidence="6">CRP/FNR family transcriptional regulator, anaerobic regulatory protein</fullName>
    </submittedName>
</protein>
<dbReference type="STRING" id="558155.SAMN04487911_11024"/>
<dbReference type="GO" id="GO:0003677">
    <property type="term" value="F:DNA binding"/>
    <property type="evidence" value="ECO:0007669"/>
    <property type="project" value="UniProtKB-KW"/>
</dbReference>
<accession>A0A1M6G4G4</accession>
<dbReference type="AlphaFoldDB" id="A0A1M6G4G4"/>
<evidence type="ECO:0000256" key="1">
    <source>
        <dbReference type="ARBA" id="ARBA00023015"/>
    </source>
</evidence>
<dbReference type="SUPFAM" id="SSF51206">
    <property type="entry name" value="cAMP-binding domain-like"/>
    <property type="match status" value="1"/>
</dbReference>
<feature type="domain" description="HTH crp-type" evidence="5">
    <location>
        <begin position="155"/>
        <end position="224"/>
    </location>
</feature>
<dbReference type="InterPro" id="IPR012318">
    <property type="entry name" value="HTH_CRP"/>
</dbReference>
<dbReference type="SUPFAM" id="SSF46785">
    <property type="entry name" value="Winged helix' DNA-binding domain"/>
    <property type="match status" value="1"/>
</dbReference>
<dbReference type="SMART" id="SM00419">
    <property type="entry name" value="HTH_CRP"/>
    <property type="match status" value="1"/>
</dbReference>
<name>A0A1M6G4G4_9FLAO</name>
<dbReference type="InterPro" id="IPR018490">
    <property type="entry name" value="cNMP-bd_dom_sf"/>
</dbReference>
<dbReference type="InterPro" id="IPR036388">
    <property type="entry name" value="WH-like_DNA-bd_sf"/>
</dbReference>
<sequence>MNIGLEKYRYYFETLRENPLFKDISNESLAALLKISTSLYWEKKTCILDTDNTFHKFYIIIFGKVKVYNFDPQNNRELTLNILTDSDIFNVCTLINGDSSILFYEALEFTEVLWIPIDQMRQWMADNPAIYKPFLSYVVKKTEKLEVAVSDLCLKNTSTRLANLLVQHLNIATNKIEVINGLSHDELAALIGTTRAVLNRHLQEFKEDGILKIKRKNIEIIDLPLLIQKMHTTSTATAYFKN</sequence>
<dbReference type="Pfam" id="PF13545">
    <property type="entry name" value="HTH_Crp_2"/>
    <property type="match status" value="1"/>
</dbReference>
<dbReference type="RefSeq" id="WP_072764228.1">
    <property type="nucleotide sequence ID" value="NZ_FQYX01000010.1"/>
</dbReference>
<dbReference type="GO" id="GO:0003700">
    <property type="term" value="F:DNA-binding transcription factor activity"/>
    <property type="evidence" value="ECO:0007669"/>
    <property type="project" value="TreeGrafter"/>
</dbReference>
<reference evidence="6 7" key="1">
    <citation type="submission" date="2016-11" db="EMBL/GenBank/DDBJ databases">
        <authorList>
            <person name="Jaros S."/>
            <person name="Januszkiewicz K."/>
            <person name="Wedrychowicz H."/>
        </authorList>
    </citation>
    <scope>NUCLEOTIDE SEQUENCE [LARGE SCALE GENOMIC DNA]</scope>
    <source>
        <strain evidence="6 7">CGMCC 1.8863</strain>
    </source>
</reference>
<dbReference type="CDD" id="cd00038">
    <property type="entry name" value="CAP_ED"/>
    <property type="match status" value="1"/>
</dbReference>
<evidence type="ECO:0000256" key="3">
    <source>
        <dbReference type="ARBA" id="ARBA00023163"/>
    </source>
</evidence>
<keyword evidence="2" id="KW-0238">DNA-binding</keyword>
<dbReference type="PANTHER" id="PTHR24567:SF26">
    <property type="entry name" value="REGULATORY PROTEIN YEIL"/>
    <property type="match status" value="1"/>
</dbReference>
<proteinExistence type="predicted"/>
<dbReference type="InterPro" id="IPR036390">
    <property type="entry name" value="WH_DNA-bd_sf"/>
</dbReference>
<evidence type="ECO:0000313" key="7">
    <source>
        <dbReference type="Proteomes" id="UP000184231"/>
    </source>
</evidence>
<dbReference type="InterPro" id="IPR050397">
    <property type="entry name" value="Env_Response_Regulators"/>
</dbReference>
<organism evidence="6 7">
    <name type="scientific">Arenibacter nanhaiticus</name>
    <dbReference type="NCBI Taxonomy" id="558155"/>
    <lineage>
        <taxon>Bacteria</taxon>
        <taxon>Pseudomonadati</taxon>
        <taxon>Bacteroidota</taxon>
        <taxon>Flavobacteriia</taxon>
        <taxon>Flavobacteriales</taxon>
        <taxon>Flavobacteriaceae</taxon>
        <taxon>Arenibacter</taxon>
    </lineage>
</organism>
<evidence type="ECO:0000259" key="4">
    <source>
        <dbReference type="PROSITE" id="PS50042"/>
    </source>
</evidence>
<dbReference type="OrthoDB" id="1426605at2"/>
<keyword evidence="7" id="KW-1185">Reference proteome</keyword>
<dbReference type="EMBL" id="FQYX01000010">
    <property type="protein sequence ID" value="SHJ04813.1"/>
    <property type="molecule type" value="Genomic_DNA"/>
</dbReference>
<dbReference type="Gene3D" id="2.60.120.10">
    <property type="entry name" value="Jelly Rolls"/>
    <property type="match status" value="1"/>
</dbReference>
<dbReference type="Pfam" id="PF00027">
    <property type="entry name" value="cNMP_binding"/>
    <property type="match status" value="1"/>
</dbReference>
<gene>
    <name evidence="6" type="ORF">SAMN04487911_11024</name>
</gene>
<keyword evidence="3" id="KW-0804">Transcription</keyword>
<dbReference type="Proteomes" id="UP000184231">
    <property type="component" value="Unassembled WGS sequence"/>
</dbReference>
<evidence type="ECO:0000256" key="2">
    <source>
        <dbReference type="ARBA" id="ARBA00023125"/>
    </source>
</evidence>
<evidence type="ECO:0000313" key="6">
    <source>
        <dbReference type="EMBL" id="SHJ04813.1"/>
    </source>
</evidence>
<dbReference type="GO" id="GO:0005829">
    <property type="term" value="C:cytosol"/>
    <property type="evidence" value="ECO:0007669"/>
    <property type="project" value="TreeGrafter"/>
</dbReference>
<evidence type="ECO:0000259" key="5">
    <source>
        <dbReference type="PROSITE" id="PS51063"/>
    </source>
</evidence>
<dbReference type="PANTHER" id="PTHR24567">
    <property type="entry name" value="CRP FAMILY TRANSCRIPTIONAL REGULATORY PROTEIN"/>
    <property type="match status" value="1"/>
</dbReference>
<dbReference type="PROSITE" id="PS51063">
    <property type="entry name" value="HTH_CRP_2"/>
    <property type="match status" value="1"/>
</dbReference>
<dbReference type="PROSITE" id="PS50042">
    <property type="entry name" value="CNMP_BINDING_3"/>
    <property type="match status" value="1"/>
</dbReference>